<evidence type="ECO:0000259" key="1">
    <source>
        <dbReference type="Pfam" id="PF10881"/>
    </source>
</evidence>
<dbReference type="AlphaFoldDB" id="A0AAC9UPE3"/>
<dbReference type="EMBL" id="CP011038">
    <property type="protein sequence ID" value="ASM56302.1"/>
    <property type="molecule type" value="Genomic_DNA"/>
</dbReference>
<gene>
    <name evidence="2" type="ORF">PNIG_p0019</name>
</gene>
<name>A0AAC9UPE3_9GAMM</name>
<dbReference type="RefSeq" id="WP_089369346.1">
    <property type="nucleotide sequence ID" value="NZ_BJXZ01000040.1"/>
</dbReference>
<feature type="domain" description="DUF2726" evidence="1">
    <location>
        <begin position="38"/>
        <end position="160"/>
    </location>
</feature>
<dbReference type="Pfam" id="PF10881">
    <property type="entry name" value="DUF2726"/>
    <property type="match status" value="1"/>
</dbReference>
<dbReference type="InterPro" id="IPR024402">
    <property type="entry name" value="DUF2726"/>
</dbReference>
<organism evidence="2 3">
    <name type="scientific">Pseudoalteromonas nigrifaciens</name>
    <dbReference type="NCBI Taxonomy" id="28109"/>
    <lineage>
        <taxon>Bacteria</taxon>
        <taxon>Pseudomonadati</taxon>
        <taxon>Pseudomonadota</taxon>
        <taxon>Gammaproteobacteria</taxon>
        <taxon>Alteromonadales</taxon>
        <taxon>Pseudoalteromonadaceae</taxon>
        <taxon>Pseudoalteromonas</taxon>
    </lineage>
</organism>
<dbReference type="KEGG" id="png:PNIG_p0019"/>
<protein>
    <recommendedName>
        <fullName evidence="1">DUF2726 domain-containing protein</fullName>
    </recommendedName>
</protein>
<sequence>MSLTLIVFIIAVFVFIAIALSGIEKTGSGSPDYTKIGPLFTPAERSFLGVLEQAISNNYRIYGKVRVADVLKTKATKQRSSWQTAFNKIAAKHFDFVLCNMSTMEVICVIELDDKSHNSKRAQERDLFLNNACQGADLKLVRFKAQKSYQIEAVRNAILEATNSLSVSEDVGTPTCNKLELINSERLTSSKLAKKHGLKTSEFLDKMVEYGYLTEINGTHQLTEKGLRNGGEFIEKGRYPAHFKWIEENVPLFKMK</sequence>
<keyword evidence="2" id="KW-0614">Plasmid</keyword>
<evidence type="ECO:0000313" key="3">
    <source>
        <dbReference type="Proteomes" id="UP000198329"/>
    </source>
</evidence>
<geneLocation type="plasmid" evidence="2 3">
    <name>unnamed</name>
</geneLocation>
<proteinExistence type="predicted"/>
<evidence type="ECO:0000313" key="2">
    <source>
        <dbReference type="EMBL" id="ASM56302.1"/>
    </source>
</evidence>
<keyword evidence="3" id="KW-1185">Reference proteome</keyword>
<dbReference type="GeneID" id="300943885"/>
<dbReference type="Proteomes" id="UP000198329">
    <property type="component" value="Plasmid unnamed"/>
</dbReference>
<accession>A0AAC9UPE3</accession>
<reference evidence="2 3" key="1">
    <citation type="submission" date="2015-03" db="EMBL/GenBank/DDBJ databases">
        <authorList>
            <person name="Xie B.-B."/>
            <person name="Rong J.-C."/>
            <person name="Qin Q.-L."/>
            <person name="Zhang Y.-Z."/>
        </authorList>
    </citation>
    <scope>NUCLEOTIDE SEQUENCE [LARGE SCALE GENOMIC DNA]</scope>
    <source>
        <strain evidence="2 3">KMM 661</strain>
        <plasmid evidence="2 3">unnamed</plasmid>
    </source>
</reference>